<feature type="domain" description="ABC-2 type transporter transmembrane" evidence="7">
    <location>
        <begin position="20"/>
        <end position="378"/>
    </location>
</feature>
<evidence type="ECO:0000313" key="8">
    <source>
        <dbReference type="EMBL" id="TDU83832.1"/>
    </source>
</evidence>
<dbReference type="AlphaFoldDB" id="A0A4R7SWU7"/>
<comment type="subcellular location">
    <subcellularLocation>
        <location evidence="1">Cell membrane</location>
        <topology evidence="1">Multi-pass membrane protein</topology>
    </subcellularLocation>
</comment>
<keyword evidence="4 6" id="KW-1133">Transmembrane helix</keyword>
<dbReference type="InterPro" id="IPR013525">
    <property type="entry name" value="ABC2_TM"/>
</dbReference>
<evidence type="ECO:0000256" key="1">
    <source>
        <dbReference type="ARBA" id="ARBA00004651"/>
    </source>
</evidence>
<feature type="transmembrane region" description="Helical" evidence="6">
    <location>
        <begin position="307"/>
        <end position="328"/>
    </location>
</feature>
<organism evidence="8 9">
    <name type="scientific">Kribbella voronezhensis</name>
    <dbReference type="NCBI Taxonomy" id="2512212"/>
    <lineage>
        <taxon>Bacteria</taxon>
        <taxon>Bacillati</taxon>
        <taxon>Actinomycetota</taxon>
        <taxon>Actinomycetes</taxon>
        <taxon>Propionibacteriales</taxon>
        <taxon>Kribbellaceae</taxon>
        <taxon>Kribbella</taxon>
    </lineage>
</organism>
<keyword evidence="9" id="KW-1185">Reference proteome</keyword>
<evidence type="ECO:0000313" key="9">
    <source>
        <dbReference type="Proteomes" id="UP000295151"/>
    </source>
</evidence>
<dbReference type="Proteomes" id="UP000295151">
    <property type="component" value="Unassembled WGS sequence"/>
</dbReference>
<accession>A0A4R7SWU7</accession>
<evidence type="ECO:0000256" key="5">
    <source>
        <dbReference type="ARBA" id="ARBA00023136"/>
    </source>
</evidence>
<feature type="transmembrane region" description="Helical" evidence="6">
    <location>
        <begin position="196"/>
        <end position="219"/>
    </location>
</feature>
<dbReference type="RefSeq" id="WP_166678813.1">
    <property type="nucleotide sequence ID" value="NZ_SOCE01000002.1"/>
</dbReference>
<protein>
    <submittedName>
        <fullName evidence="8">ABC-2 type transport system permease protein</fullName>
    </submittedName>
</protein>
<dbReference type="Gene3D" id="3.40.1710.10">
    <property type="entry name" value="abc type-2 transporter like domain"/>
    <property type="match status" value="1"/>
</dbReference>
<gene>
    <name evidence="8" type="ORF">EV138_6296</name>
</gene>
<keyword evidence="2" id="KW-1003">Cell membrane</keyword>
<dbReference type="GO" id="GO:0005886">
    <property type="term" value="C:plasma membrane"/>
    <property type="evidence" value="ECO:0007669"/>
    <property type="project" value="UniProtKB-SubCell"/>
</dbReference>
<evidence type="ECO:0000256" key="3">
    <source>
        <dbReference type="ARBA" id="ARBA00022692"/>
    </source>
</evidence>
<dbReference type="PANTHER" id="PTHR30294:SF38">
    <property type="entry name" value="TRANSPORT PERMEASE PROTEIN"/>
    <property type="match status" value="1"/>
</dbReference>
<name>A0A4R7SWU7_9ACTN</name>
<keyword evidence="5 6" id="KW-0472">Membrane</keyword>
<evidence type="ECO:0000256" key="2">
    <source>
        <dbReference type="ARBA" id="ARBA00022475"/>
    </source>
</evidence>
<dbReference type="GO" id="GO:0140359">
    <property type="term" value="F:ABC-type transporter activity"/>
    <property type="evidence" value="ECO:0007669"/>
    <property type="project" value="InterPro"/>
</dbReference>
<evidence type="ECO:0000256" key="4">
    <source>
        <dbReference type="ARBA" id="ARBA00022989"/>
    </source>
</evidence>
<keyword evidence="3 6" id="KW-0812">Transmembrane</keyword>
<reference evidence="8 9" key="1">
    <citation type="submission" date="2019-03" db="EMBL/GenBank/DDBJ databases">
        <title>Genomic Encyclopedia of Type Strains, Phase III (KMG-III): the genomes of soil and plant-associated and newly described type strains.</title>
        <authorList>
            <person name="Whitman W."/>
        </authorList>
    </citation>
    <scope>NUCLEOTIDE SEQUENCE [LARGE SCALE GENOMIC DNA]</scope>
    <source>
        <strain evidence="8 9">VKM Ac-2575</strain>
    </source>
</reference>
<feature type="transmembrane region" description="Helical" evidence="6">
    <location>
        <begin position="360"/>
        <end position="382"/>
    </location>
</feature>
<evidence type="ECO:0000256" key="6">
    <source>
        <dbReference type="SAM" id="Phobius"/>
    </source>
</evidence>
<dbReference type="EMBL" id="SOCE01000002">
    <property type="protein sequence ID" value="TDU83832.1"/>
    <property type="molecule type" value="Genomic_DNA"/>
</dbReference>
<dbReference type="PANTHER" id="PTHR30294">
    <property type="entry name" value="MEMBRANE COMPONENT OF ABC TRANSPORTER YHHJ-RELATED"/>
    <property type="match status" value="1"/>
</dbReference>
<comment type="caution">
    <text evidence="8">The sequence shown here is derived from an EMBL/GenBank/DDBJ whole genome shotgun (WGS) entry which is preliminary data.</text>
</comment>
<dbReference type="Pfam" id="PF12698">
    <property type="entry name" value="ABC2_membrane_3"/>
    <property type="match status" value="1"/>
</dbReference>
<evidence type="ECO:0000259" key="7">
    <source>
        <dbReference type="Pfam" id="PF12698"/>
    </source>
</evidence>
<proteinExistence type="predicted"/>
<feature type="transmembrane region" description="Helical" evidence="6">
    <location>
        <begin position="240"/>
        <end position="262"/>
    </location>
</feature>
<feature type="transmembrane region" description="Helical" evidence="6">
    <location>
        <begin position="274"/>
        <end position="295"/>
    </location>
</feature>
<dbReference type="InterPro" id="IPR051449">
    <property type="entry name" value="ABC-2_transporter_component"/>
</dbReference>
<sequence length="388" mass="39795">MNAALVIAAKDLRQRLRDRSAIVLGFVAPVLVAALMSFAFSSVEAFHADVAFVDNDHGQIAVALRTALTSPELSDVLTIESVATEQQARQLVDDGDAGAGLVVPAGFSAAAVGDEPIGLTVLGSPDSPLEAQVAKAVADAYVAQLNADRLSVHAALAAGVPAGRTAELAKAVAGLRLPESVEARATGYRQLTTASYYAPAMGIMFVLFAIGFTAHSFFAEQRGGTLERISAAPIGRGGVLLGKSLAAFAYSVASLTSLAVVSTLAFDAQWGPPIPAAALILAMSAALVALTALVITVSRTERQADGIAMMITFTLLLLGGNFVLISQAPELLRKLALLTPNGWALRGFTDLATGAAATTVLLPVLVILGMSALVGLLAGVIGRWRAAS</sequence>
<feature type="transmembrane region" description="Helical" evidence="6">
    <location>
        <begin position="21"/>
        <end position="40"/>
    </location>
</feature>